<dbReference type="Gene3D" id="1.10.287.130">
    <property type="match status" value="1"/>
</dbReference>
<dbReference type="Gene3D" id="3.30.565.10">
    <property type="entry name" value="Histidine kinase-like ATPase, C-terminal domain"/>
    <property type="match status" value="1"/>
</dbReference>
<gene>
    <name evidence="9" type="ORF">MKQ68_16980</name>
</gene>
<accession>A0ABY6IX18</accession>
<comment type="catalytic activity">
    <reaction evidence="1">
        <text>ATP + protein L-histidine = ADP + protein N-phospho-L-histidine.</text>
        <dbReference type="EC" id="2.7.13.3"/>
    </reaction>
</comment>
<evidence type="ECO:0000313" key="9">
    <source>
        <dbReference type="EMBL" id="UYQ91783.1"/>
    </source>
</evidence>
<keyword evidence="5 9" id="KW-0418">Kinase</keyword>
<dbReference type="InterPro" id="IPR004358">
    <property type="entry name" value="Sig_transdc_His_kin-like_C"/>
</dbReference>
<keyword evidence="10" id="KW-1185">Reference proteome</keyword>
<dbReference type="Pfam" id="PF02518">
    <property type="entry name" value="HATPase_c"/>
    <property type="match status" value="1"/>
</dbReference>
<dbReference type="SUPFAM" id="SSF47384">
    <property type="entry name" value="Homodimeric domain of signal transducing histidine kinase"/>
    <property type="match status" value="1"/>
</dbReference>
<dbReference type="PRINTS" id="PR00344">
    <property type="entry name" value="BCTRLSENSOR"/>
</dbReference>
<dbReference type="SMART" id="SM00387">
    <property type="entry name" value="HATPase_c"/>
    <property type="match status" value="1"/>
</dbReference>
<feature type="transmembrane region" description="Helical" evidence="7">
    <location>
        <begin position="12"/>
        <end position="31"/>
    </location>
</feature>
<evidence type="ECO:0000313" key="10">
    <source>
        <dbReference type="Proteomes" id="UP001162741"/>
    </source>
</evidence>
<feature type="transmembrane region" description="Helical" evidence="7">
    <location>
        <begin position="222"/>
        <end position="241"/>
    </location>
</feature>
<evidence type="ECO:0000259" key="8">
    <source>
        <dbReference type="PROSITE" id="PS50109"/>
    </source>
</evidence>
<keyword evidence="7" id="KW-1133">Transmembrane helix</keyword>
<dbReference type="InterPro" id="IPR036097">
    <property type="entry name" value="HisK_dim/P_sf"/>
</dbReference>
<dbReference type="Pfam" id="PF00512">
    <property type="entry name" value="HisKA"/>
    <property type="match status" value="1"/>
</dbReference>
<name>A0ABY6IX18_9BACT</name>
<dbReference type="RefSeq" id="WP_264280155.1">
    <property type="nucleotide sequence ID" value="NZ_CP107006.1"/>
</dbReference>
<dbReference type="InterPro" id="IPR003594">
    <property type="entry name" value="HATPase_dom"/>
</dbReference>
<evidence type="ECO:0000256" key="2">
    <source>
        <dbReference type="ARBA" id="ARBA00012438"/>
    </source>
</evidence>
<dbReference type="SUPFAM" id="SSF55874">
    <property type="entry name" value="ATPase domain of HSP90 chaperone/DNA topoisomerase II/histidine kinase"/>
    <property type="match status" value="1"/>
</dbReference>
<dbReference type="PROSITE" id="PS50109">
    <property type="entry name" value="HIS_KIN"/>
    <property type="match status" value="1"/>
</dbReference>
<dbReference type="EMBL" id="CP107006">
    <property type="protein sequence ID" value="UYQ91783.1"/>
    <property type="molecule type" value="Genomic_DNA"/>
</dbReference>
<evidence type="ECO:0000256" key="5">
    <source>
        <dbReference type="ARBA" id="ARBA00022777"/>
    </source>
</evidence>
<dbReference type="InterPro" id="IPR005467">
    <property type="entry name" value="His_kinase_dom"/>
</dbReference>
<dbReference type="EC" id="2.7.13.3" evidence="2"/>
<keyword evidence="4" id="KW-0808">Transferase</keyword>
<protein>
    <recommendedName>
        <fullName evidence="2">histidine kinase</fullName>
        <ecNumber evidence="2">2.7.13.3</ecNumber>
    </recommendedName>
</protein>
<keyword evidence="7" id="KW-0472">Membrane</keyword>
<keyword evidence="3" id="KW-0597">Phosphoprotein</keyword>
<keyword evidence="7" id="KW-0812">Transmembrane</keyword>
<dbReference type="CDD" id="cd00075">
    <property type="entry name" value="HATPase"/>
    <property type="match status" value="1"/>
</dbReference>
<dbReference type="GO" id="GO:0016301">
    <property type="term" value="F:kinase activity"/>
    <property type="evidence" value="ECO:0007669"/>
    <property type="project" value="UniProtKB-KW"/>
</dbReference>
<organism evidence="9 10">
    <name type="scientific">Chitinophaga horti</name>
    <dbReference type="NCBI Taxonomy" id="2920382"/>
    <lineage>
        <taxon>Bacteria</taxon>
        <taxon>Pseudomonadati</taxon>
        <taxon>Bacteroidota</taxon>
        <taxon>Chitinophagia</taxon>
        <taxon>Chitinophagales</taxon>
        <taxon>Chitinophagaceae</taxon>
        <taxon>Chitinophaga</taxon>
    </lineage>
</organism>
<dbReference type="Proteomes" id="UP001162741">
    <property type="component" value="Chromosome"/>
</dbReference>
<evidence type="ECO:0000256" key="4">
    <source>
        <dbReference type="ARBA" id="ARBA00022679"/>
    </source>
</evidence>
<feature type="domain" description="Histidine kinase" evidence="8">
    <location>
        <begin position="262"/>
        <end position="478"/>
    </location>
</feature>
<dbReference type="CDD" id="cd00082">
    <property type="entry name" value="HisKA"/>
    <property type="match status" value="1"/>
</dbReference>
<dbReference type="InterPro" id="IPR003661">
    <property type="entry name" value="HisK_dim/P_dom"/>
</dbReference>
<dbReference type="PANTHER" id="PTHR45453">
    <property type="entry name" value="PHOSPHATE REGULON SENSOR PROTEIN PHOR"/>
    <property type="match status" value="1"/>
</dbReference>
<sequence length="478" mass="54741">MLNLRSPIVVHALIAITSFLVLSSVLFFLLYNTYELKNQHYYLAEKKSIEEEYGRNVRDDKLFPGGAHIIESYVIPHMLELEQQYHTNPKGFNELRQRLMDSIFAALKKANSVDSILEQASQKYQLRRDLSYALTFQVLNVNFRNSEKGITLFNIREQNPLIKSVPLMQDGALVGGTLQERNKQNQITNLTVSSGGDYTYTIVYSLHVDTANRKVAILRLMLPNLLLSLFSILAVVTIYFITFRNWQKQKKLSEMKSDFINSITHEFHTPLSAIFVANKSLRNERIIANQQNIPALTDVIQRQAERLKHLIGQVLNITTLGQIPLNAKPHSLHALLEEIMLDYRLKVAGSNIHLTFIKEATRDAAMVDQFWFTTLMLNMLDNGVKYNTQSEKLLTVKTTSDKKYCYISIADNGIGMNKETRERVFEKFYRSIKNNNQQIKGLGLGLYYAKQAADAHQWKINVQSTPGEGSMFIITIPL</sequence>
<evidence type="ECO:0000256" key="1">
    <source>
        <dbReference type="ARBA" id="ARBA00000085"/>
    </source>
</evidence>
<evidence type="ECO:0000256" key="7">
    <source>
        <dbReference type="SAM" id="Phobius"/>
    </source>
</evidence>
<keyword evidence="6" id="KW-0902">Two-component regulatory system</keyword>
<reference evidence="9" key="1">
    <citation type="submission" date="2022-10" db="EMBL/GenBank/DDBJ databases">
        <title>Chitinophaga sp. nov., isolated from soil.</title>
        <authorList>
            <person name="Jeon C.O."/>
        </authorList>
    </citation>
    <scope>NUCLEOTIDE SEQUENCE</scope>
    <source>
        <strain evidence="9">R8</strain>
    </source>
</reference>
<dbReference type="InterPro" id="IPR050351">
    <property type="entry name" value="BphY/WalK/GraS-like"/>
</dbReference>
<dbReference type="SMART" id="SM00388">
    <property type="entry name" value="HisKA"/>
    <property type="match status" value="1"/>
</dbReference>
<proteinExistence type="predicted"/>
<evidence type="ECO:0000256" key="6">
    <source>
        <dbReference type="ARBA" id="ARBA00023012"/>
    </source>
</evidence>
<evidence type="ECO:0000256" key="3">
    <source>
        <dbReference type="ARBA" id="ARBA00022553"/>
    </source>
</evidence>
<dbReference type="PANTHER" id="PTHR45453:SF1">
    <property type="entry name" value="PHOSPHATE REGULON SENSOR PROTEIN PHOR"/>
    <property type="match status" value="1"/>
</dbReference>
<dbReference type="InterPro" id="IPR036890">
    <property type="entry name" value="HATPase_C_sf"/>
</dbReference>